<dbReference type="GO" id="GO:0003677">
    <property type="term" value="F:DNA binding"/>
    <property type="evidence" value="ECO:0007669"/>
    <property type="project" value="UniProtKB-KW"/>
</dbReference>
<dbReference type="CDD" id="cd17268">
    <property type="entry name" value="RMtype1_S_Ara36733I_TRD1-CR1_like"/>
    <property type="match status" value="1"/>
</dbReference>
<accession>D6Z5F9</accession>
<gene>
    <name evidence="6" type="ordered locus">DaAHT2_2019</name>
</gene>
<dbReference type="InParanoid" id="D6Z5F9"/>
<keyword evidence="2" id="KW-0680">Restriction system</keyword>
<dbReference type="EMBL" id="CP001940">
    <property type="protein sequence ID" value="ADH86696.1"/>
    <property type="molecule type" value="Genomic_DNA"/>
</dbReference>
<dbReference type="Pfam" id="PF01420">
    <property type="entry name" value="Methylase_S"/>
    <property type="match status" value="1"/>
</dbReference>
<organism evidence="6 7">
    <name type="scientific">Desulfurivibrio alkaliphilus (strain DSM 19089 / UNIQEM U267 / AHT2)</name>
    <dbReference type="NCBI Taxonomy" id="589865"/>
    <lineage>
        <taxon>Bacteria</taxon>
        <taxon>Pseudomonadati</taxon>
        <taxon>Thermodesulfobacteriota</taxon>
        <taxon>Desulfobulbia</taxon>
        <taxon>Desulfobulbales</taxon>
        <taxon>Desulfobulbaceae</taxon>
        <taxon>Desulfurivibrio</taxon>
    </lineage>
</organism>
<dbReference type="OrthoDB" id="512700at2"/>
<dbReference type="AlphaFoldDB" id="D6Z5F9"/>
<protein>
    <submittedName>
        <fullName evidence="6">Restriction modification system DNA specificity domain protein</fullName>
    </submittedName>
</protein>
<dbReference type="PANTHER" id="PTHR30408">
    <property type="entry name" value="TYPE-1 RESTRICTION ENZYME ECOKI SPECIFICITY PROTEIN"/>
    <property type="match status" value="1"/>
</dbReference>
<keyword evidence="4" id="KW-0175">Coiled coil</keyword>
<evidence type="ECO:0000256" key="4">
    <source>
        <dbReference type="SAM" id="Coils"/>
    </source>
</evidence>
<dbReference type="InterPro" id="IPR044946">
    <property type="entry name" value="Restrct_endonuc_typeI_TRD_sf"/>
</dbReference>
<dbReference type="REBASE" id="26372">
    <property type="entry name" value="S.DalAHTORF2016P"/>
</dbReference>
<dbReference type="InterPro" id="IPR000055">
    <property type="entry name" value="Restrct_endonuc_typeI_TRD"/>
</dbReference>
<evidence type="ECO:0000256" key="2">
    <source>
        <dbReference type="ARBA" id="ARBA00022747"/>
    </source>
</evidence>
<name>D6Z5F9_DESAT</name>
<feature type="domain" description="Type I restriction modification DNA specificity" evidence="5">
    <location>
        <begin position="243"/>
        <end position="417"/>
    </location>
</feature>
<dbReference type="Gene3D" id="3.90.220.20">
    <property type="entry name" value="DNA methylase specificity domains"/>
    <property type="match status" value="2"/>
</dbReference>
<dbReference type="Gene3D" id="1.10.287.1120">
    <property type="entry name" value="Bipartite methylase S protein"/>
    <property type="match status" value="1"/>
</dbReference>
<feature type="coiled-coil region" evidence="4">
    <location>
        <begin position="198"/>
        <end position="225"/>
    </location>
</feature>
<dbReference type="PANTHER" id="PTHR30408:SF12">
    <property type="entry name" value="TYPE I RESTRICTION ENZYME MJAVIII SPECIFICITY SUBUNIT"/>
    <property type="match status" value="1"/>
</dbReference>
<evidence type="ECO:0000313" key="6">
    <source>
        <dbReference type="EMBL" id="ADH86696.1"/>
    </source>
</evidence>
<reference evidence="7" key="1">
    <citation type="submission" date="2010-02" db="EMBL/GenBank/DDBJ databases">
        <title>Complete sequence of Desulfurivibrio alkaliphilus AHT2.</title>
        <authorList>
            <consortium name="US DOE Joint Genome Institute"/>
            <person name="Pitluck S."/>
            <person name="Chertkov O."/>
            <person name="Detter J.C."/>
            <person name="Han C."/>
            <person name="Tapia R."/>
            <person name="Larimer F."/>
            <person name="Land M."/>
            <person name="Hauser L."/>
            <person name="Kyrpides N."/>
            <person name="Mikhailova N."/>
            <person name="Sorokin D.Y."/>
            <person name="Muyzer G."/>
            <person name="Woyke T."/>
        </authorList>
    </citation>
    <scope>NUCLEOTIDE SEQUENCE [LARGE SCALE GENOMIC DNA]</scope>
    <source>
        <strain evidence="7">DSM 19089 / UNIQEM U267 / AHT2</strain>
    </source>
</reference>
<sequence>MELKEASPEYLAQQAAQVPKGYKLTEVGVIPEDWELAPLGKEVEQLEAGVSVNSVDEDIRSYAHYQAILKTSAVIGGRFLPHENKKIAPRDIGRARLNPRFDTIIISRMNTPDLVGECGYVFADFPNLFLPDRLWMTHIRSGSKVNVRWLNYLLSSRPYKSQIKELATGTSGSMKNIAKDSLLAMPVAYPPPLEQRAIAAALTDVDALLAKLDQLIAKKRDLKQATMQQLLTGQTRLPSFSGEWETKLLGEIGDFIKGKGVSRDQAQSGRLPCVRYGEIYTIHNDLIREFHSWISKEVAETATSLKSGDLLFAGSGETKEEIGKCVAFIDDTEAYAGGDIVVLRPRSVNSIFLGYALNSPAVNRQKASLGQGDAVVHISAKALADITIFLPGDAEQTAIAAVLSDMDAEIAALERRREKTRFIKQGMMQELLTGRIRFV</sequence>
<proteinExistence type="inferred from homology"/>
<evidence type="ECO:0000256" key="1">
    <source>
        <dbReference type="ARBA" id="ARBA00010923"/>
    </source>
</evidence>
<dbReference type="SUPFAM" id="SSF116734">
    <property type="entry name" value="DNA methylase specificity domain"/>
    <property type="match status" value="2"/>
</dbReference>
<evidence type="ECO:0000256" key="3">
    <source>
        <dbReference type="ARBA" id="ARBA00023125"/>
    </source>
</evidence>
<dbReference type="eggNOG" id="COG0732">
    <property type="taxonomic scope" value="Bacteria"/>
</dbReference>
<dbReference type="InterPro" id="IPR052021">
    <property type="entry name" value="Type-I_RS_S_subunit"/>
</dbReference>
<dbReference type="KEGG" id="dak:DaAHT2_2019"/>
<dbReference type="HOGENOM" id="CLU_021095_0_1_7"/>
<evidence type="ECO:0000259" key="5">
    <source>
        <dbReference type="Pfam" id="PF01420"/>
    </source>
</evidence>
<dbReference type="STRING" id="589865.DaAHT2_2019"/>
<dbReference type="Proteomes" id="UP000001508">
    <property type="component" value="Chromosome"/>
</dbReference>
<dbReference type="GO" id="GO:0009307">
    <property type="term" value="P:DNA restriction-modification system"/>
    <property type="evidence" value="ECO:0007669"/>
    <property type="project" value="UniProtKB-KW"/>
</dbReference>
<evidence type="ECO:0000313" key="7">
    <source>
        <dbReference type="Proteomes" id="UP000001508"/>
    </source>
</evidence>
<dbReference type="RefSeq" id="WP_013164217.1">
    <property type="nucleotide sequence ID" value="NC_014216.1"/>
</dbReference>
<keyword evidence="7" id="KW-1185">Reference proteome</keyword>
<comment type="similarity">
    <text evidence="1">Belongs to the type-I restriction system S methylase family.</text>
</comment>
<keyword evidence="3" id="KW-0238">DNA-binding</keyword>